<name>A0ACB0L3F8_TRIPR</name>
<gene>
    <name evidence="1" type="ORF">MILVUS5_LOCUS28798</name>
</gene>
<protein>
    <submittedName>
        <fullName evidence="1">Uncharacterized protein</fullName>
    </submittedName>
</protein>
<dbReference type="EMBL" id="CASHSV030000409">
    <property type="protein sequence ID" value="CAJ2663350.1"/>
    <property type="molecule type" value="Genomic_DNA"/>
</dbReference>
<accession>A0ACB0L3F8</accession>
<keyword evidence="2" id="KW-1185">Reference proteome</keyword>
<comment type="caution">
    <text evidence="1">The sequence shown here is derived from an EMBL/GenBank/DDBJ whole genome shotgun (WGS) entry which is preliminary data.</text>
</comment>
<evidence type="ECO:0000313" key="1">
    <source>
        <dbReference type="EMBL" id="CAJ2663350.1"/>
    </source>
</evidence>
<reference evidence="1" key="1">
    <citation type="submission" date="2023-10" db="EMBL/GenBank/DDBJ databases">
        <authorList>
            <person name="Rodriguez Cubillos JULIANA M."/>
            <person name="De Vega J."/>
        </authorList>
    </citation>
    <scope>NUCLEOTIDE SEQUENCE</scope>
</reference>
<proteinExistence type="predicted"/>
<dbReference type="Proteomes" id="UP001177021">
    <property type="component" value="Unassembled WGS sequence"/>
</dbReference>
<evidence type="ECO:0000313" key="2">
    <source>
        <dbReference type="Proteomes" id="UP001177021"/>
    </source>
</evidence>
<sequence length="299" mass="33165">MRTMAVVVRCSCFLSPPHTSLPQFYSNNTNLNLKGKFTCLSLKVNKVAPLYKDTFDGSSKISTMLHCSNCKDDMPQRFPSLLFLASNILMFSMPCKALAETCEADNSMFNMPILLAVALIGATVGGLVARQRKGELQRLNEQLLQINAALRKQAKIESYAPSLSYAPTGGRIPDSEIIVDPKKHELISKLKSGKNFLRNQQPDRAFTEFNTALELAQSIKDPIEEKKAARGLGASLQRQGKYRDAVKYHSMVLSISEREGEDSGSTEAFGAIADCYTELGDLEKAGQYYDKYIARLEKD</sequence>
<organism evidence="1 2">
    <name type="scientific">Trifolium pratense</name>
    <name type="common">Red clover</name>
    <dbReference type="NCBI Taxonomy" id="57577"/>
    <lineage>
        <taxon>Eukaryota</taxon>
        <taxon>Viridiplantae</taxon>
        <taxon>Streptophyta</taxon>
        <taxon>Embryophyta</taxon>
        <taxon>Tracheophyta</taxon>
        <taxon>Spermatophyta</taxon>
        <taxon>Magnoliopsida</taxon>
        <taxon>eudicotyledons</taxon>
        <taxon>Gunneridae</taxon>
        <taxon>Pentapetalae</taxon>
        <taxon>rosids</taxon>
        <taxon>fabids</taxon>
        <taxon>Fabales</taxon>
        <taxon>Fabaceae</taxon>
        <taxon>Papilionoideae</taxon>
        <taxon>50 kb inversion clade</taxon>
        <taxon>NPAAA clade</taxon>
        <taxon>Hologalegina</taxon>
        <taxon>IRL clade</taxon>
        <taxon>Trifolieae</taxon>
        <taxon>Trifolium</taxon>
    </lineage>
</organism>